<gene>
    <name evidence="14" type="primary">papA5_2</name>
    <name evidence="14" type="ORF">MLIT_14940</name>
</gene>
<name>A0AAD1IHW0_9MYCO</name>
<dbReference type="RefSeq" id="WP_134051513.1">
    <property type="nucleotide sequence ID" value="NZ_AP022586.1"/>
</dbReference>
<evidence type="ECO:0000256" key="8">
    <source>
        <dbReference type="ARBA" id="ARBA00022679"/>
    </source>
</evidence>
<keyword evidence="8 14" id="KW-0808">Transferase</keyword>
<reference evidence="14 15" key="1">
    <citation type="journal article" date="2019" name="Emerg. Microbes Infect.">
        <title>Comprehensive subspecies identification of 175 nontuberculous mycobacteria species based on 7547 genomic profiles.</title>
        <authorList>
            <person name="Matsumoto Y."/>
            <person name="Kinjo T."/>
            <person name="Motooka D."/>
            <person name="Nabeya D."/>
            <person name="Jung N."/>
            <person name="Uechi K."/>
            <person name="Horii T."/>
            <person name="Iida T."/>
            <person name="Fujita J."/>
            <person name="Nakamura S."/>
        </authorList>
    </citation>
    <scope>NUCLEOTIDE SEQUENCE [LARGE SCALE GENOMIC DNA]</scope>
    <source>
        <strain evidence="14 15">JCM 17423</strain>
    </source>
</reference>
<evidence type="ECO:0000256" key="12">
    <source>
        <dbReference type="ARBA" id="ARBA00033407"/>
    </source>
</evidence>
<evidence type="ECO:0000256" key="10">
    <source>
        <dbReference type="ARBA" id="ARBA00030465"/>
    </source>
</evidence>
<evidence type="ECO:0000256" key="1">
    <source>
        <dbReference type="ARBA" id="ARBA00000026"/>
    </source>
</evidence>
<evidence type="ECO:0000256" key="5">
    <source>
        <dbReference type="ARBA" id="ARBA00012866"/>
    </source>
</evidence>
<dbReference type="Gene3D" id="3.30.559.10">
    <property type="entry name" value="Chloramphenicol acetyltransferase-like domain"/>
    <property type="match status" value="1"/>
</dbReference>
<dbReference type="InterPro" id="IPR023213">
    <property type="entry name" value="CAT-like_dom_sf"/>
</dbReference>
<evidence type="ECO:0000256" key="11">
    <source>
        <dbReference type="ARBA" id="ARBA00032317"/>
    </source>
</evidence>
<comment type="catalytic activity">
    <reaction evidence="3">
        <text>2 a mycocerosyl-[mycocerosic acid synthase] + a phthiodiolone = a dimycocerosyl phthiodiolone + 2 holo-[mycocerosic acid synthase].</text>
        <dbReference type="EC" id="2.3.1.282"/>
    </reaction>
</comment>
<keyword evidence="7" id="KW-0444">Lipid biosynthesis</keyword>
<evidence type="ECO:0000313" key="14">
    <source>
        <dbReference type="EMBL" id="BBY15902.1"/>
    </source>
</evidence>
<evidence type="ECO:0000256" key="4">
    <source>
        <dbReference type="ARBA" id="ARBA00006558"/>
    </source>
</evidence>
<dbReference type="InterPro" id="IPR031641">
    <property type="entry name" value="PapA_C"/>
</dbReference>
<evidence type="ECO:0000313" key="15">
    <source>
        <dbReference type="Proteomes" id="UP000466607"/>
    </source>
</evidence>
<dbReference type="Proteomes" id="UP000466607">
    <property type="component" value="Chromosome"/>
</dbReference>
<keyword evidence="7" id="KW-0443">Lipid metabolism</keyword>
<keyword evidence="9" id="KW-0012">Acyltransferase</keyword>
<evidence type="ECO:0000259" key="13">
    <source>
        <dbReference type="Pfam" id="PF16911"/>
    </source>
</evidence>
<proteinExistence type="inferred from homology"/>
<feature type="domain" description="Phthiocerol/phthiodiolone dimycocerosyl transferase C-terminal" evidence="13">
    <location>
        <begin position="205"/>
        <end position="375"/>
    </location>
</feature>
<dbReference type="EC" id="2.3.1.282" evidence="5"/>
<dbReference type="Gene3D" id="3.30.559.30">
    <property type="entry name" value="Nonribosomal peptide synthetase, condensation domain"/>
    <property type="match status" value="1"/>
</dbReference>
<dbReference type="SUPFAM" id="SSF52777">
    <property type="entry name" value="CoA-dependent acyltransferases"/>
    <property type="match status" value="2"/>
</dbReference>
<evidence type="ECO:0000256" key="9">
    <source>
        <dbReference type="ARBA" id="ARBA00023315"/>
    </source>
</evidence>
<evidence type="ECO:0000256" key="3">
    <source>
        <dbReference type="ARBA" id="ARBA00001907"/>
    </source>
</evidence>
<accession>A0AAD1IHW0</accession>
<organism evidence="14 15">
    <name type="scientific">Mycolicibacterium litorale</name>
    <dbReference type="NCBI Taxonomy" id="758802"/>
    <lineage>
        <taxon>Bacteria</taxon>
        <taxon>Bacillati</taxon>
        <taxon>Actinomycetota</taxon>
        <taxon>Actinomycetes</taxon>
        <taxon>Mycobacteriales</taxon>
        <taxon>Mycobacteriaceae</taxon>
        <taxon>Mycolicibacterium</taxon>
    </lineage>
</organism>
<dbReference type="AlphaFoldDB" id="A0AAD1IHW0"/>
<comment type="catalytic activity">
    <reaction evidence="1">
        <text>2 a mycocerosyl-[mycocerosic acid synthase] + a phthiocerol = a dimycocerosyl phthiocerol + 2 holo-[mycocerosic acid synthase].</text>
        <dbReference type="EC" id="2.3.1.282"/>
    </reaction>
</comment>
<comment type="catalytic activity">
    <reaction evidence="2">
        <text>2 a mycocerosyl-[mycocerosic acid synthase] + a phenolphthiocerol = a dimycocerosyl phenolphthiocerol + 2 holo-[mycocerosic acid synthase].</text>
        <dbReference type="EC" id="2.3.1.282"/>
    </reaction>
</comment>
<evidence type="ECO:0000256" key="7">
    <source>
        <dbReference type="ARBA" id="ARBA00022516"/>
    </source>
</evidence>
<evidence type="ECO:0000256" key="6">
    <source>
        <dbReference type="ARBA" id="ARBA00013449"/>
    </source>
</evidence>
<dbReference type="EMBL" id="AP022586">
    <property type="protein sequence ID" value="BBY15902.1"/>
    <property type="molecule type" value="Genomic_DNA"/>
</dbReference>
<sequence>MFPTSVIRTLARSEEMFAETHNFVALTAHVTGAVDIDAMSAAFDALLEAHPVLAGHLERLPDGRHQIVVDDLMPPGIDVVYLDDAATEAPHMHLDQRVALAHLRLTVHNGQARPTFYIHHCLADGHHQFSFVEELFSWYTELVCTGSLRPIDVQPAPVPLEAVLAERGIHKLQRSGLERYLPAMFAYELPPSRRATNEVTPALPTHVPVARCRLSERETRDLISFCRTHHLRTNAVLSAAILLAEWRIRETPHIPVPYIYPVDLRYFLSPPLGATACTNPLGVATYLARIDRNTDIAGLARDIADAFQADMADGVIQQSLLHFSPQYVGNPPGLPDIVMFTDNGPIPAVSTPPGMEVTGCHSDMYFGVDAGIDMYSSGIIADRVFVEHHSHAPAPERSINAIATLLRTVADQHAATGVG</sequence>
<dbReference type="Pfam" id="PF16911">
    <property type="entry name" value="PapA_C"/>
    <property type="match status" value="1"/>
</dbReference>
<keyword evidence="15" id="KW-1185">Reference proteome</keyword>
<dbReference type="GO" id="GO:0016746">
    <property type="term" value="F:acyltransferase activity"/>
    <property type="evidence" value="ECO:0007669"/>
    <property type="project" value="UniProtKB-KW"/>
</dbReference>
<protein>
    <recommendedName>
        <fullName evidence="6">Phthiocerol/phthiodiolone dimycocerosyl transferase</fullName>
        <ecNumber evidence="5">2.3.1.282</ecNumber>
    </recommendedName>
    <alternativeName>
        <fullName evidence="12">Acyltransferase PapA5</fullName>
    </alternativeName>
    <alternativeName>
        <fullName evidence="10">Phthiocerol/phthiodiolone O-acyltransferase</fullName>
    </alternativeName>
    <alternativeName>
        <fullName evidence="11">Polyketide synthase-associated protein A5</fullName>
    </alternativeName>
</protein>
<evidence type="ECO:0000256" key="2">
    <source>
        <dbReference type="ARBA" id="ARBA00000625"/>
    </source>
</evidence>
<comment type="similarity">
    <text evidence="4">Belongs to the acyltransferase PapA5 family.</text>
</comment>